<proteinExistence type="predicted"/>
<keyword evidence="4 5" id="KW-0472">Membrane</keyword>
<feature type="transmembrane region" description="Helical" evidence="5">
    <location>
        <begin position="737"/>
        <end position="756"/>
    </location>
</feature>
<evidence type="ECO:0000256" key="4">
    <source>
        <dbReference type="ARBA" id="ARBA00023136"/>
    </source>
</evidence>
<gene>
    <name evidence="7" type="ORF">DBRI00130_LOCUS43524</name>
</gene>
<feature type="transmembrane region" description="Helical" evidence="5">
    <location>
        <begin position="420"/>
        <end position="440"/>
    </location>
</feature>
<organism evidence="7">
    <name type="scientific">Ditylum brightwellii</name>
    <dbReference type="NCBI Taxonomy" id="49249"/>
    <lineage>
        <taxon>Eukaryota</taxon>
        <taxon>Sar</taxon>
        <taxon>Stramenopiles</taxon>
        <taxon>Ochrophyta</taxon>
        <taxon>Bacillariophyta</taxon>
        <taxon>Mediophyceae</taxon>
        <taxon>Lithodesmiophycidae</taxon>
        <taxon>Lithodesmiales</taxon>
        <taxon>Lithodesmiaceae</taxon>
        <taxon>Ditylum</taxon>
    </lineage>
</organism>
<feature type="chain" id="PRO_5030621916" evidence="6">
    <location>
        <begin position="32"/>
        <end position="877"/>
    </location>
</feature>
<feature type="transmembrane region" description="Helical" evidence="5">
    <location>
        <begin position="591"/>
        <end position="610"/>
    </location>
</feature>
<feature type="transmembrane region" description="Helical" evidence="5">
    <location>
        <begin position="665"/>
        <end position="683"/>
    </location>
</feature>
<dbReference type="InterPro" id="IPR035952">
    <property type="entry name" value="Rhomboid-like_sf"/>
</dbReference>
<dbReference type="PANTHER" id="PTHR21562">
    <property type="entry name" value="NOTUM-RELATED"/>
    <property type="match status" value="1"/>
</dbReference>
<keyword evidence="3 5" id="KW-1133">Transmembrane helix</keyword>
<dbReference type="GO" id="GO:0016787">
    <property type="term" value="F:hydrolase activity"/>
    <property type="evidence" value="ECO:0007669"/>
    <property type="project" value="InterPro"/>
</dbReference>
<dbReference type="GO" id="GO:0016020">
    <property type="term" value="C:membrane"/>
    <property type="evidence" value="ECO:0007669"/>
    <property type="project" value="UniProtKB-SubCell"/>
</dbReference>
<evidence type="ECO:0000256" key="2">
    <source>
        <dbReference type="ARBA" id="ARBA00022692"/>
    </source>
</evidence>
<feature type="signal peptide" evidence="6">
    <location>
        <begin position="1"/>
        <end position="31"/>
    </location>
</feature>
<feature type="transmembrane region" description="Helical" evidence="5">
    <location>
        <begin position="540"/>
        <end position="563"/>
    </location>
</feature>
<comment type="subcellular location">
    <subcellularLocation>
        <location evidence="1">Membrane</location>
        <topology evidence="1">Multi-pass membrane protein</topology>
    </subcellularLocation>
</comment>
<evidence type="ECO:0000256" key="6">
    <source>
        <dbReference type="SAM" id="SignalP"/>
    </source>
</evidence>
<keyword evidence="6" id="KW-0732">Signal</keyword>
<accession>A0A7S4T795</accession>
<evidence type="ECO:0000256" key="3">
    <source>
        <dbReference type="ARBA" id="ARBA00022989"/>
    </source>
</evidence>
<sequence>MRRNRRFCSLQQFLLAASLWSLLSLPSNVDAVDYSNCDLSTAITDTVKASTLAPNQFHKICPGTNVNAPLRQPICGDGSAFNFYYTRPTQRYLNKDKILIEFMGGSSCWNSDTCTEQKNFLTFPTSLDSFVGLSSTEIDQASMKLNTGGSDFRISMLSAKSMGSVNLAEYNTIVVPYCTQDNHIGSNQVDYQDGMTINHHGAHNVMSVLRWVYRNFNNPSHVILTGCSAGGSILPIAYDLVRKHYTSMFKPMKSLQVNVIADSPTFLTPQTFLEKYFDKWNPWEMMDKVRFNYKKYLTREDYTEKVWDHVLRRGSGSDRWGFITHTVDPTSAYYYTSMGGGNQGDDDNKNNGDDSQWWSELSSSIYNLQDKHSNVGTFLISKQGHCSFGLYWPLRVSGFEDWAEDILKRDKLYGHTAQPAITFVSSALLGVGLFIGAMFVQKRLTRKQMEMEDVLLLDDDTYLEEGVVTAAEKFFQRFAPCPVTASYFITTTIYFVCMLAMNGFTHPVNNPSLGPGAVVLSWFGINNPSLIVYKSQIWRLFMSSFLCSGCITYFFVVLCLWSYTRKTEARMMKVARRRVNGLDRDDDDSSWRIYFFAVFFIISLGSNLIYAMTSSGASCGSIALVLGLNSFSIAMNVREFNAGVSAISVEHDDDDQTVVQKTEMFPAPWVPTILIFLYTVCFLPYNSLIMMVSAMVLGIFTAQFVFYFTDAEESDDVTIQGGEIGNFVAMRMSSRSFSLFSILFLTLFLLLTFRVVRPNEKYKVPYLTGCNTMYSTNVDDIVNDYYGNNRERQRWLEDNDGQGTICAQMCVPNVAYIPIYWGVNGFFPFSVSHGTCEDNGYREHVSDKTITKLSYSVDVELYSFTGSDDDYVNDNAN</sequence>
<dbReference type="Gene3D" id="1.20.1540.10">
    <property type="entry name" value="Rhomboid-like"/>
    <property type="match status" value="1"/>
</dbReference>
<dbReference type="Pfam" id="PF03283">
    <property type="entry name" value="PAE"/>
    <property type="match status" value="1"/>
</dbReference>
<reference evidence="7" key="1">
    <citation type="submission" date="2021-01" db="EMBL/GenBank/DDBJ databases">
        <authorList>
            <person name="Corre E."/>
            <person name="Pelletier E."/>
            <person name="Niang G."/>
            <person name="Scheremetjew M."/>
            <person name="Finn R."/>
            <person name="Kale V."/>
            <person name="Holt S."/>
            <person name="Cochrane G."/>
            <person name="Meng A."/>
            <person name="Brown T."/>
            <person name="Cohen L."/>
        </authorList>
    </citation>
    <scope>NUCLEOTIDE SEQUENCE</scope>
    <source>
        <strain evidence="7">GSO104</strain>
    </source>
</reference>
<keyword evidence="2 5" id="KW-0812">Transmembrane</keyword>
<dbReference type="PANTHER" id="PTHR21562:SF83">
    <property type="entry name" value="PECTIN ACETYLESTERASE 4"/>
    <property type="match status" value="1"/>
</dbReference>
<feature type="transmembrane region" description="Helical" evidence="5">
    <location>
        <begin position="688"/>
        <end position="708"/>
    </location>
</feature>
<dbReference type="InterPro" id="IPR004963">
    <property type="entry name" value="PAE/NOTUM"/>
</dbReference>
<feature type="transmembrane region" description="Helical" evidence="5">
    <location>
        <begin position="483"/>
        <end position="501"/>
    </location>
</feature>
<evidence type="ECO:0000256" key="5">
    <source>
        <dbReference type="SAM" id="Phobius"/>
    </source>
</evidence>
<protein>
    <submittedName>
        <fullName evidence="7">Uncharacterized protein</fullName>
    </submittedName>
</protein>
<name>A0A7S4T795_9STRA</name>
<evidence type="ECO:0000313" key="7">
    <source>
        <dbReference type="EMBL" id="CAE4667447.1"/>
    </source>
</evidence>
<evidence type="ECO:0000256" key="1">
    <source>
        <dbReference type="ARBA" id="ARBA00004141"/>
    </source>
</evidence>
<dbReference type="AlphaFoldDB" id="A0A7S4T795"/>
<dbReference type="EMBL" id="HBNS01060448">
    <property type="protein sequence ID" value="CAE4667447.1"/>
    <property type="molecule type" value="Transcribed_RNA"/>
</dbReference>